<name>A0AAV4DWQ0_9GAST</name>
<gene>
    <name evidence="1" type="ORF">PoB_007519800</name>
</gene>
<evidence type="ECO:0000313" key="1">
    <source>
        <dbReference type="EMBL" id="GFO48693.1"/>
    </source>
</evidence>
<comment type="caution">
    <text evidence="1">The sequence shown here is derived from an EMBL/GenBank/DDBJ whole genome shotgun (WGS) entry which is preliminary data.</text>
</comment>
<protein>
    <submittedName>
        <fullName evidence="1">Uncharacterized protein</fullName>
    </submittedName>
</protein>
<reference evidence="1 2" key="1">
    <citation type="journal article" date="2021" name="Elife">
        <title>Chloroplast acquisition without the gene transfer in kleptoplastic sea slugs, Plakobranchus ocellatus.</title>
        <authorList>
            <person name="Maeda T."/>
            <person name="Takahashi S."/>
            <person name="Yoshida T."/>
            <person name="Shimamura S."/>
            <person name="Takaki Y."/>
            <person name="Nagai Y."/>
            <person name="Toyoda A."/>
            <person name="Suzuki Y."/>
            <person name="Arimoto A."/>
            <person name="Ishii H."/>
            <person name="Satoh N."/>
            <person name="Nishiyama T."/>
            <person name="Hasebe M."/>
            <person name="Maruyama T."/>
            <person name="Minagawa J."/>
            <person name="Obokata J."/>
            <person name="Shigenobu S."/>
        </authorList>
    </citation>
    <scope>NUCLEOTIDE SEQUENCE [LARGE SCALE GENOMIC DNA]</scope>
</reference>
<dbReference type="EMBL" id="BLXT01008440">
    <property type="protein sequence ID" value="GFO48693.1"/>
    <property type="molecule type" value="Genomic_DNA"/>
</dbReference>
<evidence type="ECO:0000313" key="2">
    <source>
        <dbReference type="Proteomes" id="UP000735302"/>
    </source>
</evidence>
<keyword evidence="2" id="KW-1185">Reference proteome</keyword>
<organism evidence="1 2">
    <name type="scientific">Plakobranchus ocellatus</name>
    <dbReference type="NCBI Taxonomy" id="259542"/>
    <lineage>
        <taxon>Eukaryota</taxon>
        <taxon>Metazoa</taxon>
        <taxon>Spiralia</taxon>
        <taxon>Lophotrochozoa</taxon>
        <taxon>Mollusca</taxon>
        <taxon>Gastropoda</taxon>
        <taxon>Heterobranchia</taxon>
        <taxon>Euthyneura</taxon>
        <taxon>Panpulmonata</taxon>
        <taxon>Sacoglossa</taxon>
        <taxon>Placobranchoidea</taxon>
        <taxon>Plakobranchidae</taxon>
        <taxon>Plakobranchus</taxon>
    </lineage>
</organism>
<dbReference type="AlphaFoldDB" id="A0AAV4DWQ0"/>
<dbReference type="Proteomes" id="UP000735302">
    <property type="component" value="Unassembled WGS sequence"/>
</dbReference>
<sequence length="191" mass="21332">MVTSMSMLCHSEQLKWRERQGVVCNSRDSLVTGLTTSKSTIISYQEMMRSRGKIVEILCTTYLQLDSDLFSIISYQEMMRSQGKIVETLCTTYLQLDSDLFILSVAGEGGSRSWFGHTVWLGLSGCLDYHSLKARPSDSIKITTTTSQSHHAAKRKVTGFKWGQQGQSSVQGKELQLESIRKISGVVALTH</sequence>
<accession>A0AAV4DWQ0</accession>
<proteinExistence type="predicted"/>